<keyword evidence="1" id="KW-0812">Transmembrane</keyword>
<evidence type="ECO:0000313" key="3">
    <source>
        <dbReference type="Proteomes" id="UP000810207"/>
    </source>
</evidence>
<reference evidence="2 3" key="1">
    <citation type="submission" date="2021-03" db="EMBL/GenBank/DDBJ databases">
        <title>Genomic Encyclopedia of Type Strains, Phase IV (KMG-IV): sequencing the most valuable type-strain genomes for metagenomic binning, comparative biology and taxonomic classification.</title>
        <authorList>
            <person name="Goeker M."/>
        </authorList>
    </citation>
    <scope>NUCLEOTIDE SEQUENCE [LARGE SCALE GENOMIC DNA]</scope>
    <source>
        <strain evidence="2 3">DSM 21292</strain>
    </source>
</reference>
<keyword evidence="1" id="KW-1133">Transmembrane helix</keyword>
<feature type="transmembrane region" description="Helical" evidence="1">
    <location>
        <begin position="12"/>
        <end position="28"/>
    </location>
</feature>
<proteinExistence type="predicted"/>
<accession>A0ABS4S3I9</accession>
<dbReference type="EMBL" id="JAGIKV010000049">
    <property type="protein sequence ID" value="MBP2249695.1"/>
    <property type="molecule type" value="Genomic_DNA"/>
</dbReference>
<evidence type="ECO:0008006" key="4">
    <source>
        <dbReference type="Google" id="ProtNLM"/>
    </source>
</evidence>
<keyword evidence="1" id="KW-0472">Membrane</keyword>
<sequence>MSTVLCPPPTPFPQLSISPFGLIGLLLTKKKKLRAGEGLPSSRPNFLHMPFPLHRRVLPRCTSKGFTRSMVFAHCLKARLSLVLKKKVIFNGAAGFTSCYGLWICSHFVLKLLCHGASTLGFLHQLPVSYEATWLLPRPDFHRLVMSSLARRANRKRPNGPLYTSASLQCDVSLLLLLATFIMRFFVPKFASFDG</sequence>
<feature type="transmembrane region" description="Helical" evidence="1">
    <location>
        <begin position="166"/>
        <end position="187"/>
    </location>
</feature>
<comment type="caution">
    <text evidence="2">The sequence shown here is derived from an EMBL/GenBank/DDBJ whole genome shotgun (WGS) entry which is preliminary data.</text>
</comment>
<gene>
    <name evidence="2" type="ORF">J2Z28_006397</name>
</gene>
<evidence type="ECO:0000256" key="1">
    <source>
        <dbReference type="SAM" id="Phobius"/>
    </source>
</evidence>
<feature type="transmembrane region" description="Helical" evidence="1">
    <location>
        <begin position="88"/>
        <end position="110"/>
    </location>
</feature>
<keyword evidence="3" id="KW-1185">Reference proteome</keyword>
<organism evidence="2 3">
    <name type="scientific">Paenibacillus xylanexedens</name>
    <dbReference type="NCBI Taxonomy" id="528191"/>
    <lineage>
        <taxon>Bacteria</taxon>
        <taxon>Bacillati</taxon>
        <taxon>Bacillota</taxon>
        <taxon>Bacilli</taxon>
        <taxon>Bacillales</taxon>
        <taxon>Paenibacillaceae</taxon>
        <taxon>Paenibacillus</taxon>
    </lineage>
</organism>
<dbReference type="Proteomes" id="UP000810207">
    <property type="component" value="Unassembled WGS sequence"/>
</dbReference>
<protein>
    <recommendedName>
        <fullName evidence="4">Transmembrane protein</fullName>
    </recommendedName>
</protein>
<name>A0ABS4S3I9_PAEXY</name>
<evidence type="ECO:0000313" key="2">
    <source>
        <dbReference type="EMBL" id="MBP2249695.1"/>
    </source>
</evidence>